<dbReference type="Proteomes" id="UP000284177">
    <property type="component" value="Unassembled WGS sequence"/>
</dbReference>
<evidence type="ECO:0000313" key="2">
    <source>
        <dbReference type="EMBL" id="RKD30014.1"/>
    </source>
</evidence>
<organism evidence="2 3">
    <name type="scientific">Thermohalobacter berrensis</name>
    <dbReference type="NCBI Taxonomy" id="99594"/>
    <lineage>
        <taxon>Bacteria</taxon>
        <taxon>Bacillati</taxon>
        <taxon>Bacillota</taxon>
        <taxon>Tissierellia</taxon>
        <taxon>Tissierellales</taxon>
        <taxon>Thermohalobacteraceae</taxon>
        <taxon>Thermohalobacter</taxon>
    </lineage>
</organism>
<dbReference type="EMBL" id="MCIB01000036">
    <property type="protein sequence ID" value="RKD30014.1"/>
    <property type="molecule type" value="Genomic_DNA"/>
</dbReference>
<dbReference type="RefSeq" id="WP_120170218.1">
    <property type="nucleotide sequence ID" value="NZ_MCIB01000036.1"/>
</dbReference>
<keyword evidence="1" id="KW-0812">Transmembrane</keyword>
<accession>A0A419SXQ4</accession>
<feature type="transmembrane region" description="Helical" evidence="1">
    <location>
        <begin position="46"/>
        <end position="65"/>
    </location>
</feature>
<keyword evidence="1" id="KW-1133">Transmembrane helix</keyword>
<proteinExistence type="predicted"/>
<protein>
    <submittedName>
        <fullName evidence="2">Uncharacterized protein</fullName>
    </submittedName>
</protein>
<keyword evidence="3" id="KW-1185">Reference proteome</keyword>
<dbReference type="AlphaFoldDB" id="A0A419SXQ4"/>
<evidence type="ECO:0000256" key="1">
    <source>
        <dbReference type="SAM" id="Phobius"/>
    </source>
</evidence>
<sequence length="102" mass="11623">MASHKNKNKLKNELKELKEWQDNQFNPGHYIGTGRVPNPIKKLSKFPIFLIVLCIFILITPLLYILKLKKFSASSLILLIFGAILVYGGIKRIINKKSNKSA</sequence>
<comment type="caution">
    <text evidence="2">The sequence shown here is derived from an EMBL/GenBank/DDBJ whole genome shotgun (WGS) entry which is preliminary data.</text>
</comment>
<reference evidence="2 3" key="1">
    <citation type="submission" date="2016-08" db="EMBL/GenBank/DDBJ databases">
        <title>Novel Firmicutes and Novel Genomes.</title>
        <authorList>
            <person name="Poppleton D.I."/>
            <person name="Gribaldo S."/>
        </authorList>
    </citation>
    <scope>NUCLEOTIDE SEQUENCE [LARGE SCALE GENOMIC DNA]</scope>
    <source>
        <strain evidence="2 3">CTT3</strain>
    </source>
</reference>
<evidence type="ECO:0000313" key="3">
    <source>
        <dbReference type="Proteomes" id="UP000284177"/>
    </source>
</evidence>
<name>A0A419SXQ4_9FIRM</name>
<feature type="transmembrane region" description="Helical" evidence="1">
    <location>
        <begin position="71"/>
        <end position="90"/>
    </location>
</feature>
<keyword evidence="1" id="KW-0472">Membrane</keyword>
<gene>
    <name evidence="2" type="ORF">BET03_04735</name>
</gene>